<keyword evidence="4" id="KW-0812">Transmembrane</keyword>
<accession>A0A3B0RWF8</accession>
<evidence type="ECO:0000256" key="3">
    <source>
        <dbReference type="ARBA" id="ARBA00023237"/>
    </source>
</evidence>
<dbReference type="CDD" id="cd07185">
    <property type="entry name" value="OmpA_C-like"/>
    <property type="match status" value="1"/>
</dbReference>
<evidence type="ECO:0000256" key="4">
    <source>
        <dbReference type="SAM" id="Phobius"/>
    </source>
</evidence>
<dbReference type="PROSITE" id="PS51123">
    <property type="entry name" value="OMPA_2"/>
    <property type="match status" value="1"/>
</dbReference>
<reference evidence="6" key="1">
    <citation type="submission" date="2018-06" db="EMBL/GenBank/DDBJ databases">
        <authorList>
            <person name="Zhirakovskaya E."/>
        </authorList>
    </citation>
    <scope>NUCLEOTIDE SEQUENCE</scope>
</reference>
<dbReference type="InterPro" id="IPR006664">
    <property type="entry name" value="OMP_bac"/>
</dbReference>
<evidence type="ECO:0000313" key="6">
    <source>
        <dbReference type="EMBL" id="VAV97840.1"/>
    </source>
</evidence>
<proteinExistence type="predicted"/>
<feature type="domain" description="OmpA-like" evidence="5">
    <location>
        <begin position="278"/>
        <end position="395"/>
    </location>
</feature>
<feature type="transmembrane region" description="Helical" evidence="4">
    <location>
        <begin position="35"/>
        <end position="57"/>
    </location>
</feature>
<dbReference type="AlphaFoldDB" id="A0A3B0RWF8"/>
<dbReference type="Pfam" id="PF00691">
    <property type="entry name" value="OmpA"/>
    <property type="match status" value="1"/>
</dbReference>
<name>A0A3B0RWF8_9ZZZZ</name>
<dbReference type="EMBL" id="UOEI01000219">
    <property type="protein sequence ID" value="VAV97840.1"/>
    <property type="molecule type" value="Genomic_DNA"/>
</dbReference>
<dbReference type="PANTHER" id="PTHR30329:SF21">
    <property type="entry name" value="LIPOPROTEIN YIAD-RELATED"/>
    <property type="match status" value="1"/>
</dbReference>
<protein>
    <recommendedName>
        <fullName evidence="5">OmpA-like domain-containing protein</fullName>
    </recommendedName>
</protein>
<comment type="subcellular location">
    <subcellularLocation>
        <location evidence="1">Cell outer membrane</location>
    </subcellularLocation>
</comment>
<dbReference type="PRINTS" id="PR01021">
    <property type="entry name" value="OMPADOMAIN"/>
</dbReference>
<evidence type="ECO:0000256" key="2">
    <source>
        <dbReference type="ARBA" id="ARBA00023136"/>
    </source>
</evidence>
<dbReference type="InterPro" id="IPR050330">
    <property type="entry name" value="Bact_OuterMem_StrucFunc"/>
</dbReference>
<keyword evidence="3" id="KW-0998">Cell outer membrane</keyword>
<dbReference type="GO" id="GO:0009279">
    <property type="term" value="C:cell outer membrane"/>
    <property type="evidence" value="ECO:0007669"/>
    <property type="project" value="UniProtKB-SubCell"/>
</dbReference>
<dbReference type="InterPro" id="IPR036737">
    <property type="entry name" value="OmpA-like_sf"/>
</dbReference>
<dbReference type="Gene3D" id="3.30.1330.60">
    <property type="entry name" value="OmpA-like domain"/>
    <property type="match status" value="1"/>
</dbReference>
<evidence type="ECO:0000256" key="1">
    <source>
        <dbReference type="ARBA" id="ARBA00004442"/>
    </source>
</evidence>
<sequence>MLKSKKRGIQDVAHYTGGRPSASSSFNPDPRDDDVMSSVGFAAAVIVGFIIIAFLAVRFGTAGIEADLEAKARQALTTSGFTEVNVDARGTSLRLSGSITTEQTQDEAYAAVSGITGVGSVGGALWPVFTGDLEEIVVTGEAIDITWNGDEAIVSGSVSSTEKVAFVNQTLSSTFTNGVDIAGLSALEGLEDETTWLGTTLSLVQRFADALPAGRVVVDPSAKLLTVVGETEDKALRDELNDLATETGAGFGFAVTTGVRLLVLETPPTDKEVEELQINLDDLIEGKVVEFEVKSYALTSEGEALLDEISAALESVPNVRVRISGHTDSQGSHEDNQVLSELRARTVLEYLVAKGADQGRFEMVGLGESEPIADNTTAEGRARNRRIEFTALLEEG</sequence>
<keyword evidence="4" id="KW-1133">Transmembrane helix</keyword>
<organism evidence="6">
    <name type="scientific">hydrothermal vent metagenome</name>
    <dbReference type="NCBI Taxonomy" id="652676"/>
    <lineage>
        <taxon>unclassified sequences</taxon>
        <taxon>metagenomes</taxon>
        <taxon>ecological metagenomes</taxon>
    </lineage>
</organism>
<evidence type="ECO:0000259" key="5">
    <source>
        <dbReference type="PROSITE" id="PS51123"/>
    </source>
</evidence>
<dbReference type="SUPFAM" id="SSF103088">
    <property type="entry name" value="OmpA-like"/>
    <property type="match status" value="1"/>
</dbReference>
<keyword evidence="2 4" id="KW-0472">Membrane</keyword>
<dbReference type="PANTHER" id="PTHR30329">
    <property type="entry name" value="STATOR ELEMENT OF FLAGELLAR MOTOR COMPLEX"/>
    <property type="match status" value="1"/>
</dbReference>
<gene>
    <name evidence="6" type="ORF">MNBD_ACTINO01-2594</name>
</gene>
<dbReference type="InterPro" id="IPR006665">
    <property type="entry name" value="OmpA-like"/>
</dbReference>